<dbReference type="AlphaFoldDB" id="A0A1M3SZT0"/>
<dbReference type="VEuPathDB" id="FungiDB:ASPFODRAFT_54126"/>
<keyword evidence="1" id="KW-0472">Membrane</keyword>
<protein>
    <submittedName>
        <fullName evidence="2">Uncharacterized protein</fullName>
    </submittedName>
</protein>
<organism evidence="2 3">
    <name type="scientific">Aspergillus luchuensis (strain CBS 106.47)</name>
    <dbReference type="NCBI Taxonomy" id="1137211"/>
    <lineage>
        <taxon>Eukaryota</taxon>
        <taxon>Fungi</taxon>
        <taxon>Dikarya</taxon>
        <taxon>Ascomycota</taxon>
        <taxon>Pezizomycotina</taxon>
        <taxon>Eurotiomycetes</taxon>
        <taxon>Eurotiomycetidae</taxon>
        <taxon>Eurotiales</taxon>
        <taxon>Aspergillaceae</taxon>
        <taxon>Aspergillus</taxon>
        <taxon>Aspergillus subgen. Circumdati</taxon>
    </lineage>
</organism>
<keyword evidence="1" id="KW-0812">Transmembrane</keyword>
<dbReference type="Proteomes" id="UP000184063">
    <property type="component" value="Unassembled WGS sequence"/>
</dbReference>
<accession>A0A1M3SZT0</accession>
<keyword evidence="1" id="KW-1133">Transmembrane helix</keyword>
<evidence type="ECO:0000313" key="3">
    <source>
        <dbReference type="Proteomes" id="UP000184063"/>
    </source>
</evidence>
<dbReference type="EMBL" id="KV878263">
    <property type="protein sequence ID" value="OJZ80007.1"/>
    <property type="molecule type" value="Genomic_DNA"/>
</dbReference>
<evidence type="ECO:0000256" key="1">
    <source>
        <dbReference type="SAM" id="Phobius"/>
    </source>
</evidence>
<gene>
    <name evidence="2" type="ORF">ASPFODRAFT_54126</name>
</gene>
<sequence length="112" mass="12297">MNPTHAVSSILPPEAILERLLPGHDFLVRLHFSYSQSDASIYLLSALVCLVLFAYAGPILSFETNKHPAPSASAYKTRLECIEGRASSTDRCVRQIKPEAARQFLCASAIVH</sequence>
<feature type="transmembrane region" description="Helical" evidence="1">
    <location>
        <begin position="39"/>
        <end position="57"/>
    </location>
</feature>
<name>A0A1M3SZT0_ASPLC</name>
<evidence type="ECO:0000313" key="2">
    <source>
        <dbReference type="EMBL" id="OJZ80007.1"/>
    </source>
</evidence>
<proteinExistence type="predicted"/>
<reference evidence="3" key="1">
    <citation type="journal article" date="2017" name="Genome Biol.">
        <title>Comparative genomics reveals high biological diversity and specific adaptations in the industrially and medically important fungal genus Aspergillus.</title>
        <authorList>
            <person name="de Vries R.P."/>
            <person name="Riley R."/>
            <person name="Wiebenga A."/>
            <person name="Aguilar-Osorio G."/>
            <person name="Amillis S."/>
            <person name="Uchima C.A."/>
            <person name="Anderluh G."/>
            <person name="Asadollahi M."/>
            <person name="Askin M."/>
            <person name="Barry K."/>
            <person name="Battaglia E."/>
            <person name="Bayram O."/>
            <person name="Benocci T."/>
            <person name="Braus-Stromeyer S.A."/>
            <person name="Caldana C."/>
            <person name="Canovas D."/>
            <person name="Cerqueira G.C."/>
            <person name="Chen F."/>
            <person name="Chen W."/>
            <person name="Choi C."/>
            <person name="Clum A."/>
            <person name="Dos Santos R.A."/>
            <person name="Damasio A.R."/>
            <person name="Diallinas G."/>
            <person name="Emri T."/>
            <person name="Fekete E."/>
            <person name="Flipphi M."/>
            <person name="Freyberg S."/>
            <person name="Gallo A."/>
            <person name="Gournas C."/>
            <person name="Habgood R."/>
            <person name="Hainaut M."/>
            <person name="Harispe M.L."/>
            <person name="Henrissat B."/>
            <person name="Hilden K.S."/>
            <person name="Hope R."/>
            <person name="Hossain A."/>
            <person name="Karabika E."/>
            <person name="Karaffa L."/>
            <person name="Karanyi Z."/>
            <person name="Krasevec N."/>
            <person name="Kuo A."/>
            <person name="Kusch H."/>
            <person name="LaButti K."/>
            <person name="Lagendijk E.L."/>
            <person name="Lapidus A."/>
            <person name="Levasseur A."/>
            <person name="Lindquist E."/>
            <person name="Lipzen A."/>
            <person name="Logrieco A.F."/>
            <person name="MacCabe A."/>
            <person name="Maekelae M.R."/>
            <person name="Malavazi I."/>
            <person name="Melin P."/>
            <person name="Meyer V."/>
            <person name="Mielnichuk N."/>
            <person name="Miskei M."/>
            <person name="Molnar A.P."/>
            <person name="Mule G."/>
            <person name="Ngan C.Y."/>
            <person name="Orejas M."/>
            <person name="Orosz E."/>
            <person name="Ouedraogo J.P."/>
            <person name="Overkamp K.M."/>
            <person name="Park H.-S."/>
            <person name="Perrone G."/>
            <person name="Piumi F."/>
            <person name="Punt P.J."/>
            <person name="Ram A.F."/>
            <person name="Ramon A."/>
            <person name="Rauscher S."/>
            <person name="Record E."/>
            <person name="Riano-Pachon D.M."/>
            <person name="Robert V."/>
            <person name="Roehrig J."/>
            <person name="Ruller R."/>
            <person name="Salamov A."/>
            <person name="Salih N.S."/>
            <person name="Samson R.A."/>
            <person name="Sandor E."/>
            <person name="Sanguinetti M."/>
            <person name="Schuetze T."/>
            <person name="Sepcic K."/>
            <person name="Shelest E."/>
            <person name="Sherlock G."/>
            <person name="Sophianopoulou V."/>
            <person name="Squina F.M."/>
            <person name="Sun H."/>
            <person name="Susca A."/>
            <person name="Todd R.B."/>
            <person name="Tsang A."/>
            <person name="Unkles S.E."/>
            <person name="van de Wiele N."/>
            <person name="van Rossen-Uffink D."/>
            <person name="Oliveira J.V."/>
            <person name="Vesth T.C."/>
            <person name="Visser J."/>
            <person name="Yu J.-H."/>
            <person name="Zhou M."/>
            <person name="Andersen M.R."/>
            <person name="Archer D.B."/>
            <person name="Baker S.E."/>
            <person name="Benoit I."/>
            <person name="Brakhage A.A."/>
            <person name="Braus G.H."/>
            <person name="Fischer R."/>
            <person name="Frisvad J.C."/>
            <person name="Goldman G.H."/>
            <person name="Houbraken J."/>
            <person name="Oakley B."/>
            <person name="Pocsi I."/>
            <person name="Scazzocchio C."/>
            <person name="Seiboth B."/>
            <person name="vanKuyk P.A."/>
            <person name="Wortman J."/>
            <person name="Dyer P.S."/>
            <person name="Grigoriev I.V."/>
        </authorList>
    </citation>
    <scope>NUCLEOTIDE SEQUENCE [LARGE SCALE GENOMIC DNA]</scope>
    <source>
        <strain evidence="3">CBS 106.47</strain>
    </source>
</reference>